<evidence type="ECO:0000313" key="4">
    <source>
        <dbReference type="Proteomes" id="UP001596408"/>
    </source>
</evidence>
<dbReference type="CDD" id="cd02947">
    <property type="entry name" value="TRX_family"/>
    <property type="match status" value="1"/>
</dbReference>
<gene>
    <name evidence="3" type="ORF">ACFQEV_07150</name>
</gene>
<evidence type="ECO:0000313" key="3">
    <source>
        <dbReference type="EMBL" id="MFC6824773.1"/>
    </source>
</evidence>
<dbReference type="PANTHER" id="PTHR45663:SF11">
    <property type="entry name" value="GEO12009P1"/>
    <property type="match status" value="1"/>
</dbReference>
<dbReference type="InterPro" id="IPR036249">
    <property type="entry name" value="Thioredoxin-like_sf"/>
</dbReference>
<dbReference type="EMBL" id="JBHSXH010000009">
    <property type="protein sequence ID" value="MFC6824773.1"/>
    <property type="molecule type" value="Genomic_DNA"/>
</dbReference>
<evidence type="ECO:0000259" key="2">
    <source>
        <dbReference type="PROSITE" id="PS51352"/>
    </source>
</evidence>
<feature type="domain" description="Thioredoxin" evidence="2">
    <location>
        <begin position="1"/>
        <end position="119"/>
    </location>
</feature>
<evidence type="ECO:0000256" key="1">
    <source>
        <dbReference type="SAM" id="MobiDB-lite"/>
    </source>
</evidence>
<feature type="compositionally biased region" description="Basic and acidic residues" evidence="1">
    <location>
        <begin position="122"/>
        <end position="137"/>
    </location>
</feature>
<dbReference type="SUPFAM" id="SSF52833">
    <property type="entry name" value="Thioredoxin-like"/>
    <property type="match status" value="1"/>
</dbReference>
<dbReference type="Pfam" id="PF00085">
    <property type="entry name" value="Thioredoxin"/>
    <property type="match status" value="1"/>
</dbReference>
<accession>A0ABD5TZR7</accession>
<feature type="region of interest" description="Disordered" evidence="1">
    <location>
        <begin position="118"/>
        <end position="137"/>
    </location>
</feature>
<dbReference type="InterPro" id="IPR013766">
    <property type="entry name" value="Thioredoxin_domain"/>
</dbReference>
<keyword evidence="4" id="KW-1185">Reference proteome</keyword>
<dbReference type="Gene3D" id="3.40.30.10">
    <property type="entry name" value="Glutaredoxin"/>
    <property type="match status" value="1"/>
</dbReference>
<dbReference type="PROSITE" id="PS51352">
    <property type="entry name" value="THIOREDOXIN_2"/>
    <property type="match status" value="1"/>
</dbReference>
<dbReference type="Proteomes" id="UP001596408">
    <property type="component" value="Unassembled WGS sequence"/>
</dbReference>
<reference evidence="3 4" key="1">
    <citation type="journal article" date="2019" name="Int. J. Syst. Evol. Microbiol.">
        <title>The Global Catalogue of Microorganisms (GCM) 10K type strain sequencing project: providing services to taxonomists for standard genome sequencing and annotation.</title>
        <authorList>
            <consortium name="The Broad Institute Genomics Platform"/>
            <consortium name="The Broad Institute Genome Sequencing Center for Infectious Disease"/>
            <person name="Wu L."/>
            <person name="Ma J."/>
        </authorList>
    </citation>
    <scope>NUCLEOTIDE SEQUENCE [LARGE SCALE GENOMIC DNA]</scope>
    <source>
        <strain evidence="3 4">YIM 94188</strain>
    </source>
</reference>
<sequence length="137" mass="14827">MSTDTAPSNAETPTKPVHVESEAELDALVSEHELVLVDFYTKGCTLCQSIEPVLGNVARAKEVVVSLCNPREDLSLVERFSIRSVPTLVLFEDGEEVGRLAEGFQGAQAIVDFIDEGTSADHGARPGDVEDGRSERR</sequence>
<dbReference type="PANTHER" id="PTHR45663">
    <property type="entry name" value="GEO12009P1"/>
    <property type="match status" value="1"/>
</dbReference>
<name>A0ABD5TZR7_9EURY</name>
<dbReference type="RefSeq" id="WP_379694148.1">
    <property type="nucleotide sequence ID" value="NZ_JBHSXH010000009.1"/>
</dbReference>
<organism evidence="3 4">
    <name type="scientific">Halopelagius fulvigenes</name>
    <dbReference type="NCBI Taxonomy" id="1198324"/>
    <lineage>
        <taxon>Archaea</taxon>
        <taxon>Methanobacteriati</taxon>
        <taxon>Methanobacteriota</taxon>
        <taxon>Stenosarchaea group</taxon>
        <taxon>Halobacteria</taxon>
        <taxon>Halobacteriales</taxon>
        <taxon>Haloferacaceae</taxon>
    </lineage>
</organism>
<comment type="caution">
    <text evidence="3">The sequence shown here is derived from an EMBL/GenBank/DDBJ whole genome shotgun (WGS) entry which is preliminary data.</text>
</comment>
<dbReference type="AlphaFoldDB" id="A0ABD5TZR7"/>
<proteinExistence type="predicted"/>
<protein>
    <submittedName>
        <fullName evidence="3">Thioredoxin family protein</fullName>
    </submittedName>
</protein>